<protein>
    <submittedName>
        <fullName evidence="8">Gliding motility-associated ABC transporter permease subunit GldF</fullName>
    </submittedName>
</protein>
<proteinExistence type="predicted"/>
<comment type="subcellular location">
    <subcellularLocation>
        <location evidence="1">Cell membrane</location>
        <topology evidence="1">Multi-pass membrane protein</topology>
    </subcellularLocation>
</comment>
<feature type="transmembrane region" description="Helical" evidence="6">
    <location>
        <begin position="12"/>
        <end position="36"/>
    </location>
</feature>
<dbReference type="Pfam" id="PF12698">
    <property type="entry name" value="ABC2_membrane_3"/>
    <property type="match status" value="1"/>
</dbReference>
<evidence type="ECO:0000256" key="4">
    <source>
        <dbReference type="ARBA" id="ARBA00022989"/>
    </source>
</evidence>
<evidence type="ECO:0000313" key="9">
    <source>
        <dbReference type="Proteomes" id="UP000475249"/>
    </source>
</evidence>
<organism evidence="8 9">
    <name type="scientific">Poritiphilus flavus</name>
    <dbReference type="NCBI Taxonomy" id="2697053"/>
    <lineage>
        <taxon>Bacteria</taxon>
        <taxon>Pseudomonadati</taxon>
        <taxon>Bacteroidota</taxon>
        <taxon>Flavobacteriia</taxon>
        <taxon>Flavobacteriales</taxon>
        <taxon>Flavobacteriaceae</taxon>
        <taxon>Poritiphilus</taxon>
    </lineage>
</organism>
<dbReference type="PANTHER" id="PTHR30294:SF29">
    <property type="entry name" value="MULTIDRUG ABC TRANSPORTER PERMEASE YBHS-RELATED"/>
    <property type="match status" value="1"/>
</dbReference>
<dbReference type="GO" id="GO:0005886">
    <property type="term" value="C:plasma membrane"/>
    <property type="evidence" value="ECO:0007669"/>
    <property type="project" value="UniProtKB-SubCell"/>
</dbReference>
<accession>A0A6L9EE05</accession>
<comment type="caution">
    <text evidence="8">The sequence shown here is derived from an EMBL/GenBank/DDBJ whole genome shotgun (WGS) entry which is preliminary data.</text>
</comment>
<dbReference type="PANTHER" id="PTHR30294">
    <property type="entry name" value="MEMBRANE COMPONENT OF ABC TRANSPORTER YHHJ-RELATED"/>
    <property type="match status" value="1"/>
</dbReference>
<evidence type="ECO:0000256" key="2">
    <source>
        <dbReference type="ARBA" id="ARBA00022475"/>
    </source>
</evidence>
<dbReference type="InterPro" id="IPR051449">
    <property type="entry name" value="ABC-2_transporter_component"/>
</dbReference>
<sequence>MLAIFKREVKSFFSSPIGYLVIGFFLLLSGLFLWVFKGPFNLLEYGFADLSNFFRLAPWVLLFLIPAIAMRSFSEERKLGTLELLFIKPLNLWQTVGGKFFGILVLVLLALLPTLLYAYAISELGTTTGNLDIGLVWGSYFGLLFLVSAYIAISLFSSALTENQIVAFMTALLLCFAFYYGFEAISTVFSDGNLVLFIQDLGMKKHFESVASGVLDTRDLIYFLSLTLAFLFLTVFRLKTIDR</sequence>
<keyword evidence="3 6" id="KW-0812">Transmembrane</keyword>
<evidence type="ECO:0000259" key="7">
    <source>
        <dbReference type="Pfam" id="PF12698"/>
    </source>
</evidence>
<dbReference type="GO" id="GO:0140359">
    <property type="term" value="F:ABC-type transporter activity"/>
    <property type="evidence" value="ECO:0007669"/>
    <property type="project" value="InterPro"/>
</dbReference>
<feature type="transmembrane region" description="Helical" evidence="6">
    <location>
        <begin position="56"/>
        <end position="73"/>
    </location>
</feature>
<dbReference type="RefSeq" id="WP_161435985.1">
    <property type="nucleotide sequence ID" value="NZ_WXYO01000006.1"/>
</dbReference>
<keyword evidence="4 6" id="KW-1133">Transmembrane helix</keyword>
<evidence type="ECO:0000256" key="5">
    <source>
        <dbReference type="ARBA" id="ARBA00023136"/>
    </source>
</evidence>
<feature type="transmembrane region" description="Helical" evidence="6">
    <location>
        <begin position="220"/>
        <end position="238"/>
    </location>
</feature>
<keyword evidence="5 6" id="KW-0472">Membrane</keyword>
<evidence type="ECO:0000256" key="6">
    <source>
        <dbReference type="SAM" id="Phobius"/>
    </source>
</evidence>
<feature type="domain" description="ABC-2 type transporter transmembrane" evidence="7">
    <location>
        <begin position="56"/>
        <end position="184"/>
    </location>
</feature>
<dbReference type="NCBIfam" id="TIGR03518">
    <property type="entry name" value="ABC_perm_GldF"/>
    <property type="match status" value="1"/>
</dbReference>
<dbReference type="InterPro" id="IPR013525">
    <property type="entry name" value="ABC2_TM"/>
</dbReference>
<reference evidence="8 9" key="1">
    <citation type="submission" date="2020-01" db="EMBL/GenBank/DDBJ databases">
        <title>Bacteria diversity of Porities sp.</title>
        <authorList>
            <person name="Wang G."/>
        </authorList>
    </citation>
    <scope>NUCLEOTIDE SEQUENCE [LARGE SCALE GENOMIC DNA]</scope>
    <source>
        <strain evidence="8 9">R33</strain>
    </source>
</reference>
<keyword evidence="9" id="KW-1185">Reference proteome</keyword>
<name>A0A6L9EE05_9FLAO</name>
<feature type="transmembrane region" description="Helical" evidence="6">
    <location>
        <begin position="100"/>
        <end position="121"/>
    </location>
</feature>
<feature type="transmembrane region" description="Helical" evidence="6">
    <location>
        <begin position="133"/>
        <end position="153"/>
    </location>
</feature>
<evidence type="ECO:0000256" key="1">
    <source>
        <dbReference type="ARBA" id="ARBA00004651"/>
    </source>
</evidence>
<evidence type="ECO:0000256" key="3">
    <source>
        <dbReference type="ARBA" id="ARBA00022692"/>
    </source>
</evidence>
<dbReference type="EMBL" id="WXYO01000006">
    <property type="protein sequence ID" value="NAS12936.1"/>
    <property type="molecule type" value="Genomic_DNA"/>
</dbReference>
<dbReference type="AlphaFoldDB" id="A0A6L9EE05"/>
<feature type="transmembrane region" description="Helical" evidence="6">
    <location>
        <begin position="165"/>
        <end position="182"/>
    </location>
</feature>
<keyword evidence="2" id="KW-1003">Cell membrane</keyword>
<dbReference type="Proteomes" id="UP000475249">
    <property type="component" value="Unassembled WGS sequence"/>
</dbReference>
<evidence type="ECO:0000313" key="8">
    <source>
        <dbReference type="EMBL" id="NAS12936.1"/>
    </source>
</evidence>
<gene>
    <name evidence="8" type="primary">gldF</name>
    <name evidence="8" type="ORF">GTQ38_13035</name>
</gene>
<dbReference type="InterPro" id="IPR019860">
    <property type="entry name" value="Motility-assoc_ABC_perm_GldF"/>
</dbReference>